<comment type="caution">
    <text evidence="4">The sequence shown here is derived from an EMBL/GenBank/DDBJ whole genome shotgun (WGS) entry which is preliminary data.</text>
</comment>
<evidence type="ECO:0000313" key="5">
    <source>
        <dbReference type="Proteomes" id="UP001185899"/>
    </source>
</evidence>
<keyword evidence="5" id="KW-1185">Reference proteome</keyword>
<reference evidence="4 5" key="1">
    <citation type="submission" date="2023-10" db="EMBL/GenBank/DDBJ databases">
        <title>Development of a sustainable strategy for remediation of hydrocarbon-contaminated territories based on the waste exchange concept.</title>
        <authorList>
            <person name="Krivoruchko A."/>
        </authorList>
    </citation>
    <scope>NUCLEOTIDE SEQUENCE [LARGE SCALE GENOMIC DNA]</scope>
    <source>
        <strain evidence="4 5">IEGM 1322</strain>
    </source>
</reference>
<dbReference type="Proteomes" id="UP001185899">
    <property type="component" value="Unassembled WGS sequence"/>
</dbReference>
<evidence type="ECO:0000259" key="3">
    <source>
        <dbReference type="Pfam" id="PF08501"/>
    </source>
</evidence>
<keyword evidence="2" id="KW-0028">Amino-acid biosynthesis</keyword>
<dbReference type="SUPFAM" id="SSF53223">
    <property type="entry name" value="Aminoacid dehydrogenase-like, N-terminal domain"/>
    <property type="match status" value="1"/>
</dbReference>
<dbReference type="RefSeq" id="WP_317549802.1">
    <property type="nucleotide sequence ID" value="NZ_JAWLKE010000013.1"/>
</dbReference>
<keyword evidence="2" id="KW-0057">Aromatic amino acid biosynthesis</keyword>
<dbReference type="InterPro" id="IPR013708">
    <property type="entry name" value="Shikimate_DH-bd_N"/>
</dbReference>
<name>A0ABU4B5P2_9NOCA</name>
<evidence type="ECO:0000256" key="2">
    <source>
        <dbReference type="ARBA" id="ARBA00023141"/>
    </source>
</evidence>
<dbReference type="EMBL" id="JAWLKE010000013">
    <property type="protein sequence ID" value="MDV6233799.1"/>
    <property type="molecule type" value="Genomic_DNA"/>
</dbReference>
<dbReference type="PANTHER" id="PTHR21089">
    <property type="entry name" value="SHIKIMATE DEHYDROGENASE"/>
    <property type="match status" value="1"/>
</dbReference>
<evidence type="ECO:0000256" key="1">
    <source>
        <dbReference type="ARBA" id="ARBA00004871"/>
    </source>
</evidence>
<dbReference type="InterPro" id="IPR036291">
    <property type="entry name" value="NAD(P)-bd_dom_sf"/>
</dbReference>
<proteinExistence type="predicted"/>
<evidence type="ECO:0000313" key="4">
    <source>
        <dbReference type="EMBL" id="MDV6233799.1"/>
    </source>
</evidence>
<dbReference type="Pfam" id="PF08501">
    <property type="entry name" value="Shikimate_dh_N"/>
    <property type="match status" value="1"/>
</dbReference>
<comment type="pathway">
    <text evidence="1">Metabolic intermediate biosynthesis; chorismate biosynthesis; chorismate from D-erythrose 4-phosphate and phosphoenolpyruvate: step 4/7.</text>
</comment>
<protein>
    <recommendedName>
        <fullName evidence="3">Shikimate dehydrogenase substrate binding N-terminal domain-containing protein</fullName>
    </recommendedName>
</protein>
<accession>A0ABU4B5P2</accession>
<dbReference type="InterPro" id="IPR022893">
    <property type="entry name" value="Shikimate_DH_fam"/>
</dbReference>
<dbReference type="InterPro" id="IPR046346">
    <property type="entry name" value="Aminoacid_DH-like_N_sf"/>
</dbReference>
<sequence length="278" mass="29435">MSSLTLVGSHASTAMSPALWTRAFEIADVPSRYDAWEVADVADLPDVEDALRGGRTDAANVTMPWKHWAATVADEADPDVVVSGVANLLFLRSGALFAMNTDIAAVRAATSGRTFGSTLLLGAGGAAHAAAFALRGHIERLVVSDVDSRAAESLVGELDGYDGSASVVDWSDRAVDLECYDLVINATPIGRDGSEDQLAWGAGELGPTATVYDFVYADTRNAAESYAADRGIELIDGWTHLFHQADAMVRPLGLPDRMSDALRRSIREICPAAAGINR</sequence>
<dbReference type="Gene3D" id="3.40.50.720">
    <property type="entry name" value="NAD(P)-binding Rossmann-like Domain"/>
    <property type="match status" value="1"/>
</dbReference>
<gene>
    <name evidence="4" type="ORF">R3P95_24890</name>
</gene>
<dbReference type="SUPFAM" id="SSF51735">
    <property type="entry name" value="NAD(P)-binding Rossmann-fold domains"/>
    <property type="match status" value="1"/>
</dbReference>
<dbReference type="Gene3D" id="3.40.50.10860">
    <property type="entry name" value="Leucine Dehydrogenase, chain A, domain 1"/>
    <property type="match status" value="1"/>
</dbReference>
<organism evidence="4 5">
    <name type="scientific">Rhodococcus cercidiphylli</name>
    <dbReference type="NCBI Taxonomy" id="489916"/>
    <lineage>
        <taxon>Bacteria</taxon>
        <taxon>Bacillati</taxon>
        <taxon>Actinomycetota</taxon>
        <taxon>Actinomycetes</taxon>
        <taxon>Mycobacteriales</taxon>
        <taxon>Nocardiaceae</taxon>
        <taxon>Rhodococcus</taxon>
    </lineage>
</organism>
<dbReference type="PANTHER" id="PTHR21089:SF1">
    <property type="entry name" value="BIFUNCTIONAL 3-DEHYDROQUINATE DEHYDRATASE_SHIKIMATE DEHYDROGENASE, CHLOROPLASTIC"/>
    <property type="match status" value="1"/>
</dbReference>
<feature type="domain" description="Shikimate dehydrogenase substrate binding N-terminal" evidence="3">
    <location>
        <begin position="6"/>
        <end position="88"/>
    </location>
</feature>